<dbReference type="AlphaFoldDB" id="A0AAE0MBZ3"/>
<accession>A0AAE0MBZ3</accession>
<dbReference type="InterPro" id="IPR058334">
    <property type="entry name" value="DUF8021"/>
</dbReference>
<name>A0AAE0MBZ3_9PEZI</name>
<sequence>MMMLHTLLAAYLSLSSTALAAPTAVACDRDFLKAQAAAYVAAQAAGKVDTLKASSSVNYTQNFKAATLATGILSTPLKIDGNRSTYDTTQCATYTELISLQSGANHVIGTQMRFTDGELSKMETIVTSTGDWLFNPTNTLKYASQESWTEIPEAKRDTRAVIQAAGDAYLDLFNDKKVKVPWGNPCARLEGGSYVQPSCNVGVPSGIKNINRRYVIDEVFGTVDVFFSFGGNDPDSHEFRVENGKLRSGFLGLLFQVWDTSKLLHEQQL</sequence>
<keyword evidence="1" id="KW-0732">Signal</keyword>
<evidence type="ECO:0000313" key="4">
    <source>
        <dbReference type="Proteomes" id="UP001286456"/>
    </source>
</evidence>
<protein>
    <recommendedName>
        <fullName evidence="2">DUF8021 domain-containing protein</fullName>
    </recommendedName>
</protein>
<feature type="domain" description="DUF8021" evidence="2">
    <location>
        <begin position="155"/>
        <end position="247"/>
    </location>
</feature>
<dbReference type="EMBL" id="JAUEPO010000003">
    <property type="protein sequence ID" value="KAK3326971.1"/>
    <property type="molecule type" value="Genomic_DNA"/>
</dbReference>
<gene>
    <name evidence="3" type="ORF">B0T19DRAFT_440994</name>
</gene>
<feature type="chain" id="PRO_5041997520" description="DUF8021 domain-containing protein" evidence="1">
    <location>
        <begin position="21"/>
        <end position="269"/>
    </location>
</feature>
<comment type="caution">
    <text evidence="3">The sequence shown here is derived from an EMBL/GenBank/DDBJ whole genome shotgun (WGS) entry which is preliminary data.</text>
</comment>
<evidence type="ECO:0000259" key="2">
    <source>
        <dbReference type="Pfam" id="PF26061"/>
    </source>
</evidence>
<reference evidence="3" key="2">
    <citation type="submission" date="2023-06" db="EMBL/GenBank/DDBJ databases">
        <authorList>
            <consortium name="Lawrence Berkeley National Laboratory"/>
            <person name="Haridas S."/>
            <person name="Hensen N."/>
            <person name="Bonometti L."/>
            <person name="Westerberg I."/>
            <person name="Brannstrom I.O."/>
            <person name="Guillou S."/>
            <person name="Cros-Aarteil S."/>
            <person name="Calhoun S."/>
            <person name="Kuo A."/>
            <person name="Mondo S."/>
            <person name="Pangilinan J."/>
            <person name="Riley R."/>
            <person name="Labutti K."/>
            <person name="Andreopoulos B."/>
            <person name="Lipzen A."/>
            <person name="Chen C."/>
            <person name="Yanf M."/>
            <person name="Daum C."/>
            <person name="Ng V."/>
            <person name="Clum A."/>
            <person name="Steindorff A."/>
            <person name="Ohm R."/>
            <person name="Martin F."/>
            <person name="Silar P."/>
            <person name="Natvig D."/>
            <person name="Lalanne C."/>
            <person name="Gautier V."/>
            <person name="Ament-Velasquez S.L."/>
            <person name="Kruys A."/>
            <person name="Hutchinson M.I."/>
            <person name="Powell A.J."/>
            <person name="Barry K."/>
            <person name="Miller A.N."/>
            <person name="Grigoriev I.V."/>
            <person name="Debuchy R."/>
            <person name="Gladieux P."/>
            <person name="Thoren M.H."/>
            <person name="Johannesson H."/>
        </authorList>
    </citation>
    <scope>NUCLEOTIDE SEQUENCE</scope>
    <source>
        <strain evidence="3">SMH4131-1</strain>
    </source>
</reference>
<dbReference type="Proteomes" id="UP001286456">
    <property type="component" value="Unassembled WGS sequence"/>
</dbReference>
<dbReference type="Pfam" id="PF26061">
    <property type="entry name" value="DUF8021"/>
    <property type="match status" value="1"/>
</dbReference>
<evidence type="ECO:0000256" key="1">
    <source>
        <dbReference type="SAM" id="SignalP"/>
    </source>
</evidence>
<evidence type="ECO:0000313" key="3">
    <source>
        <dbReference type="EMBL" id="KAK3326971.1"/>
    </source>
</evidence>
<proteinExistence type="predicted"/>
<organism evidence="3 4">
    <name type="scientific">Cercophora scortea</name>
    <dbReference type="NCBI Taxonomy" id="314031"/>
    <lineage>
        <taxon>Eukaryota</taxon>
        <taxon>Fungi</taxon>
        <taxon>Dikarya</taxon>
        <taxon>Ascomycota</taxon>
        <taxon>Pezizomycotina</taxon>
        <taxon>Sordariomycetes</taxon>
        <taxon>Sordariomycetidae</taxon>
        <taxon>Sordariales</taxon>
        <taxon>Lasiosphaeriaceae</taxon>
        <taxon>Cercophora</taxon>
    </lineage>
</organism>
<reference evidence="3" key="1">
    <citation type="journal article" date="2023" name="Mol. Phylogenet. Evol.">
        <title>Genome-scale phylogeny and comparative genomics of the fungal order Sordariales.</title>
        <authorList>
            <person name="Hensen N."/>
            <person name="Bonometti L."/>
            <person name="Westerberg I."/>
            <person name="Brannstrom I.O."/>
            <person name="Guillou S."/>
            <person name="Cros-Aarteil S."/>
            <person name="Calhoun S."/>
            <person name="Haridas S."/>
            <person name="Kuo A."/>
            <person name="Mondo S."/>
            <person name="Pangilinan J."/>
            <person name="Riley R."/>
            <person name="LaButti K."/>
            <person name="Andreopoulos B."/>
            <person name="Lipzen A."/>
            <person name="Chen C."/>
            <person name="Yan M."/>
            <person name="Daum C."/>
            <person name="Ng V."/>
            <person name="Clum A."/>
            <person name="Steindorff A."/>
            <person name="Ohm R.A."/>
            <person name="Martin F."/>
            <person name="Silar P."/>
            <person name="Natvig D.O."/>
            <person name="Lalanne C."/>
            <person name="Gautier V."/>
            <person name="Ament-Velasquez S.L."/>
            <person name="Kruys A."/>
            <person name="Hutchinson M.I."/>
            <person name="Powell A.J."/>
            <person name="Barry K."/>
            <person name="Miller A.N."/>
            <person name="Grigoriev I.V."/>
            <person name="Debuchy R."/>
            <person name="Gladieux P."/>
            <person name="Hiltunen Thoren M."/>
            <person name="Johannesson H."/>
        </authorList>
    </citation>
    <scope>NUCLEOTIDE SEQUENCE</scope>
    <source>
        <strain evidence="3">SMH4131-1</strain>
    </source>
</reference>
<feature type="signal peptide" evidence="1">
    <location>
        <begin position="1"/>
        <end position="20"/>
    </location>
</feature>
<keyword evidence="4" id="KW-1185">Reference proteome</keyword>